<comment type="catalytic activity">
    <reaction evidence="13 14">
        <text>a very-long-chain (3R)-3-hydroxyacyl-CoA = a very-long-chain (2E)-enoyl-CoA + H2O</text>
        <dbReference type="Rhea" id="RHEA:45812"/>
        <dbReference type="ChEBI" id="CHEBI:15377"/>
        <dbReference type="ChEBI" id="CHEBI:83728"/>
        <dbReference type="ChEBI" id="CHEBI:85440"/>
        <dbReference type="EC" id="4.2.1.134"/>
    </reaction>
</comment>
<evidence type="ECO:0000313" key="16">
    <source>
        <dbReference type="Proteomes" id="UP000708208"/>
    </source>
</evidence>
<evidence type="ECO:0000256" key="5">
    <source>
        <dbReference type="ARBA" id="ARBA00022516"/>
    </source>
</evidence>
<dbReference type="GO" id="GO:0030497">
    <property type="term" value="P:fatty acid elongation"/>
    <property type="evidence" value="ECO:0007669"/>
    <property type="project" value="TreeGrafter"/>
</dbReference>
<accession>A0A8J2Q790</accession>
<dbReference type="AlphaFoldDB" id="A0A8J2Q790"/>
<keyword evidence="5 14" id="KW-0444">Lipid biosynthesis</keyword>
<comment type="function">
    <text evidence="14">Catalyzes the third of the four reactions of the long-chain fatty acids elongation cycle. This endoplasmic reticulum-bound enzymatic process, allows the addition of two carbons to the chain of long- and very long-chain fatty acids/VLCFAs per cycle. This enzyme catalyzes the dehydration of the 3-hydroxyacyl-CoA intermediate into trans-2,3-enoyl-CoA, within each cycle of fatty acid elongation. Thereby, it participates to the production of VLCFAs of different chain lengths that are involved in multiple biological processes as precursors of membrane lipids and lipid mediators.</text>
</comment>
<dbReference type="EC" id="4.2.1.134" evidence="4 14"/>
<keyword evidence="10 14" id="KW-0472">Membrane</keyword>
<comment type="caution">
    <text evidence="15">The sequence shown here is derived from an EMBL/GenBank/DDBJ whole genome shotgun (WGS) entry which is preliminary data.</text>
</comment>
<comment type="subcellular location">
    <subcellularLocation>
        <location evidence="14">Endoplasmic reticulum membrane</location>
        <topology evidence="14">Multi-pass membrane protein</topology>
    </subcellularLocation>
    <subcellularLocation>
        <location evidence="1">Membrane</location>
        <topology evidence="1">Multi-pass membrane protein</topology>
    </subcellularLocation>
</comment>
<evidence type="ECO:0000256" key="14">
    <source>
        <dbReference type="RuleBase" id="RU363109"/>
    </source>
</evidence>
<evidence type="ECO:0000256" key="10">
    <source>
        <dbReference type="ARBA" id="ARBA00023136"/>
    </source>
</evidence>
<keyword evidence="7 14" id="KW-0276">Fatty acid metabolism</keyword>
<comment type="pathway">
    <text evidence="2 14">Lipid metabolism; fatty acid biosynthesis.</text>
</comment>
<keyword evidence="8" id="KW-1133">Transmembrane helix</keyword>
<evidence type="ECO:0000256" key="2">
    <source>
        <dbReference type="ARBA" id="ARBA00005194"/>
    </source>
</evidence>
<name>A0A8J2Q790_9HEXA</name>
<evidence type="ECO:0000256" key="7">
    <source>
        <dbReference type="ARBA" id="ARBA00022832"/>
    </source>
</evidence>
<evidence type="ECO:0000256" key="6">
    <source>
        <dbReference type="ARBA" id="ARBA00022692"/>
    </source>
</evidence>
<dbReference type="InterPro" id="IPR007482">
    <property type="entry name" value="Tyr_Pase-like_PTPLA"/>
</dbReference>
<keyword evidence="9 14" id="KW-0443">Lipid metabolism</keyword>
<evidence type="ECO:0000256" key="12">
    <source>
        <dbReference type="ARBA" id="ARBA00023239"/>
    </source>
</evidence>
<proteinExistence type="inferred from homology"/>
<evidence type="ECO:0000256" key="9">
    <source>
        <dbReference type="ARBA" id="ARBA00023098"/>
    </source>
</evidence>
<dbReference type="PANTHER" id="PTHR11035:SF3">
    <property type="entry name" value="VERY-LONG-CHAIN (3R)-3-HYDROXYACYL-COA DEHYDRATASE"/>
    <property type="match status" value="1"/>
</dbReference>
<evidence type="ECO:0000256" key="13">
    <source>
        <dbReference type="ARBA" id="ARBA00036671"/>
    </source>
</evidence>
<evidence type="ECO:0000256" key="4">
    <source>
        <dbReference type="ARBA" id="ARBA00013122"/>
    </source>
</evidence>
<keyword evidence="16" id="KW-1185">Reference proteome</keyword>
<dbReference type="UniPathway" id="UPA00094"/>
<evidence type="ECO:0000256" key="8">
    <source>
        <dbReference type="ARBA" id="ARBA00022989"/>
    </source>
</evidence>
<dbReference type="PANTHER" id="PTHR11035">
    <property type="entry name" value="VERY-LONG-CHAIN (3R)-3-HYDROXYACYL-COA DEHYDRATASE"/>
    <property type="match status" value="1"/>
</dbReference>
<dbReference type="GO" id="GO:0030148">
    <property type="term" value="P:sphingolipid biosynthetic process"/>
    <property type="evidence" value="ECO:0007669"/>
    <property type="project" value="TreeGrafter"/>
</dbReference>
<dbReference type="Proteomes" id="UP000708208">
    <property type="component" value="Unassembled WGS sequence"/>
</dbReference>
<evidence type="ECO:0000256" key="3">
    <source>
        <dbReference type="ARBA" id="ARBA00007811"/>
    </source>
</evidence>
<dbReference type="EMBL" id="CAJVCH010571627">
    <property type="protein sequence ID" value="CAG7838021.1"/>
    <property type="molecule type" value="Genomic_DNA"/>
</dbReference>
<keyword evidence="6" id="KW-0812">Transmembrane</keyword>
<protein>
    <recommendedName>
        <fullName evidence="4 14">Very-long-chain (3R)-3-hydroxyacyl-CoA dehydratase</fullName>
        <ecNumber evidence="4 14">4.2.1.134</ecNumber>
    </recommendedName>
</protein>
<evidence type="ECO:0000256" key="11">
    <source>
        <dbReference type="ARBA" id="ARBA00023160"/>
    </source>
</evidence>
<keyword evidence="11 14" id="KW-0275">Fatty acid biosynthesis</keyword>
<dbReference type="Pfam" id="PF04387">
    <property type="entry name" value="PTPLA"/>
    <property type="match status" value="1"/>
</dbReference>
<reference evidence="15" key="1">
    <citation type="submission" date="2021-06" db="EMBL/GenBank/DDBJ databases">
        <authorList>
            <person name="Hodson N. C."/>
            <person name="Mongue J. A."/>
            <person name="Jaron S. K."/>
        </authorList>
    </citation>
    <scope>NUCLEOTIDE SEQUENCE</scope>
</reference>
<keyword evidence="14" id="KW-0256">Endoplasmic reticulum</keyword>
<dbReference type="GO" id="GO:0102158">
    <property type="term" value="F:very-long-chain (3R)-3-hydroxyacyl-CoA dehydratase activity"/>
    <property type="evidence" value="ECO:0007669"/>
    <property type="project" value="UniProtKB-EC"/>
</dbReference>
<sequence>MEIVHAAMRFTPTNVLTVGVQVSTRLLSVWCILDVAPPARASIGVPLLVTCWTLTEITRYGYYALHLLEYNFQLP</sequence>
<gene>
    <name evidence="15" type="ORF">AFUS01_LOCUS47041</name>
</gene>
<comment type="similarity">
    <text evidence="3 14">Belongs to the very long-chain fatty acids dehydratase HACD family.</text>
</comment>
<evidence type="ECO:0000313" key="15">
    <source>
        <dbReference type="EMBL" id="CAG7838021.1"/>
    </source>
</evidence>
<dbReference type="GO" id="GO:0042761">
    <property type="term" value="P:very long-chain fatty acid biosynthetic process"/>
    <property type="evidence" value="ECO:0007669"/>
    <property type="project" value="TreeGrafter"/>
</dbReference>
<evidence type="ECO:0000256" key="1">
    <source>
        <dbReference type="ARBA" id="ARBA00004141"/>
    </source>
</evidence>
<dbReference type="GO" id="GO:0005789">
    <property type="term" value="C:endoplasmic reticulum membrane"/>
    <property type="evidence" value="ECO:0007669"/>
    <property type="project" value="UniProtKB-SubCell"/>
</dbReference>
<organism evidence="15 16">
    <name type="scientific">Allacma fusca</name>
    <dbReference type="NCBI Taxonomy" id="39272"/>
    <lineage>
        <taxon>Eukaryota</taxon>
        <taxon>Metazoa</taxon>
        <taxon>Ecdysozoa</taxon>
        <taxon>Arthropoda</taxon>
        <taxon>Hexapoda</taxon>
        <taxon>Collembola</taxon>
        <taxon>Symphypleona</taxon>
        <taxon>Sminthuridae</taxon>
        <taxon>Allacma</taxon>
    </lineage>
</organism>
<dbReference type="OrthoDB" id="46988at2759"/>
<keyword evidence="12 14" id="KW-0456">Lyase</keyword>